<reference evidence="10" key="1">
    <citation type="submission" date="2019-11" db="EMBL/GenBank/DDBJ databases">
        <title>Isolation and characterization of a novel species in the genus Sulfuriferula.</title>
        <authorList>
            <person name="Mochizuki J."/>
            <person name="Kojima H."/>
            <person name="Fukui M."/>
        </authorList>
    </citation>
    <scope>NUCLEOTIDE SEQUENCE [LARGE SCALE GENOMIC DNA]</scope>
    <source>
        <strain evidence="10">SGTM</strain>
    </source>
</reference>
<dbReference type="InterPro" id="IPR036291">
    <property type="entry name" value="NAD(P)-bd_dom_sf"/>
</dbReference>
<accession>A0A809S759</accession>
<comment type="subcellular location">
    <subcellularLocation>
        <location evidence="1">Membrane</location>
        <topology evidence="1">Multi-pass membrane protein</topology>
    </subcellularLocation>
</comment>
<protein>
    <submittedName>
        <fullName evidence="9">Undecaprenyl-phosphate glucose phosphotransferase</fullName>
    </submittedName>
</protein>
<feature type="transmembrane region" description="Helical" evidence="7">
    <location>
        <begin position="43"/>
        <end position="60"/>
    </location>
</feature>
<dbReference type="RefSeq" id="WP_162083572.1">
    <property type="nucleotide sequence ID" value="NZ_AP021881.1"/>
</dbReference>
<dbReference type="GO" id="GO:0009242">
    <property type="term" value="P:colanic acid biosynthetic process"/>
    <property type="evidence" value="ECO:0007669"/>
    <property type="project" value="TreeGrafter"/>
</dbReference>
<dbReference type="SUPFAM" id="SSF51735">
    <property type="entry name" value="NAD(P)-binding Rossmann-fold domains"/>
    <property type="match status" value="1"/>
</dbReference>
<dbReference type="Pfam" id="PF02397">
    <property type="entry name" value="Bac_transf"/>
    <property type="match status" value="1"/>
</dbReference>
<dbReference type="Proteomes" id="UP000463939">
    <property type="component" value="Chromosome"/>
</dbReference>
<keyword evidence="3 9" id="KW-0808">Transferase</keyword>
<dbReference type="PANTHER" id="PTHR30576:SF21">
    <property type="entry name" value="UDP-GLUCOSE:UNDECAPRENYL-PHOSPHATE GLUCOSE-1-PHOSPHATE TRANSFERASE"/>
    <property type="match status" value="1"/>
</dbReference>
<evidence type="ECO:0000313" key="9">
    <source>
        <dbReference type="EMBL" id="BBO99532.1"/>
    </source>
</evidence>
<feature type="domain" description="Bacterial sugar transferase" evidence="8">
    <location>
        <begin position="274"/>
        <end position="459"/>
    </location>
</feature>
<dbReference type="Gene3D" id="3.40.50.720">
    <property type="entry name" value="NAD(P)-binding Rossmann-like Domain"/>
    <property type="match status" value="1"/>
</dbReference>
<evidence type="ECO:0000256" key="2">
    <source>
        <dbReference type="ARBA" id="ARBA00006464"/>
    </source>
</evidence>
<feature type="transmembrane region" description="Helical" evidence="7">
    <location>
        <begin position="279"/>
        <end position="300"/>
    </location>
</feature>
<dbReference type="NCBIfam" id="TIGR03025">
    <property type="entry name" value="EPS_sugtrans"/>
    <property type="match status" value="1"/>
</dbReference>
<evidence type="ECO:0000256" key="5">
    <source>
        <dbReference type="ARBA" id="ARBA00022989"/>
    </source>
</evidence>
<dbReference type="Pfam" id="PF13727">
    <property type="entry name" value="CoA_binding_3"/>
    <property type="match status" value="1"/>
</dbReference>
<dbReference type="GO" id="GO:0016020">
    <property type="term" value="C:membrane"/>
    <property type="evidence" value="ECO:0007669"/>
    <property type="project" value="UniProtKB-SubCell"/>
</dbReference>
<keyword evidence="6 7" id="KW-0472">Membrane</keyword>
<evidence type="ECO:0000256" key="7">
    <source>
        <dbReference type="SAM" id="Phobius"/>
    </source>
</evidence>
<gene>
    <name evidence="9" type="ORF">SFSGTM_02410</name>
</gene>
<organism evidence="9 10">
    <name type="scientific">Sulfuriferula nivalis</name>
    <dbReference type="NCBI Taxonomy" id="2675298"/>
    <lineage>
        <taxon>Bacteria</taxon>
        <taxon>Pseudomonadati</taxon>
        <taxon>Pseudomonadota</taxon>
        <taxon>Betaproteobacteria</taxon>
        <taxon>Nitrosomonadales</taxon>
        <taxon>Sulfuricellaceae</taxon>
        <taxon>Sulfuriferula</taxon>
    </lineage>
</organism>
<keyword evidence="5 7" id="KW-1133">Transmembrane helix</keyword>
<evidence type="ECO:0000259" key="8">
    <source>
        <dbReference type="Pfam" id="PF02397"/>
    </source>
</evidence>
<feature type="transmembrane region" description="Helical" evidence="7">
    <location>
        <begin position="17"/>
        <end position="37"/>
    </location>
</feature>
<evidence type="ECO:0000256" key="3">
    <source>
        <dbReference type="ARBA" id="ARBA00022679"/>
    </source>
</evidence>
<feature type="transmembrane region" description="Helical" evidence="7">
    <location>
        <begin position="110"/>
        <end position="131"/>
    </location>
</feature>
<dbReference type="InterPro" id="IPR003362">
    <property type="entry name" value="Bact_transf"/>
</dbReference>
<dbReference type="GO" id="GO:0089702">
    <property type="term" value="F:undecaprenyl-phosphate glucose phosphotransferase activity"/>
    <property type="evidence" value="ECO:0007669"/>
    <property type="project" value="TreeGrafter"/>
</dbReference>
<evidence type="ECO:0000313" key="10">
    <source>
        <dbReference type="Proteomes" id="UP000463939"/>
    </source>
</evidence>
<sequence>MIVTSYEHPALGLAKRLVNPLVIFVSLMISVAVVAPPFSDMDLLLGVLAFFVGSEVFDGYKFFEVEGSSLGHTHHYVMDLLVAWFLTILILGGLVYVTNLYIWYSPEILGVWALLALVMLYVSQFAVRTYLTGLRKKGEIRRAVIVGATEVGCLLANRIHQQHSLMTRVDAFFDDRVDDRSDQRLVAAVTGGLKEVADYVDKNNIDLVYITLPMLNQPRVIELVNSLRDTTASIYFVPDVFIFDLVQARLESVNGVPVIAVFESPLVGINAVHKRIFDVLASASILLMISPILLVIAALVKLTSKGPVFFKQRRYGMDGEEIFVYKFRSMTVTEDGATVTQATKNDARVTPLGAFLRKSSLDELPQLINVLLGSMSIVGPRPHAVAHNEHYRKLIHGYMWRHKVKPGITGWAQVNGFRGETDTIDKMEGRVLHDITYLKNWSIGLDISIMLKTVKLVFKDTQAY</sequence>
<keyword evidence="10" id="KW-1185">Reference proteome</keyword>
<evidence type="ECO:0000256" key="4">
    <source>
        <dbReference type="ARBA" id="ARBA00022692"/>
    </source>
</evidence>
<dbReference type="InterPro" id="IPR017473">
    <property type="entry name" value="Undecaprenyl-P_gluc_Ptfrase"/>
</dbReference>
<comment type="similarity">
    <text evidence="2">Belongs to the bacterial sugar transferase family.</text>
</comment>
<dbReference type="NCBIfam" id="TIGR03023">
    <property type="entry name" value="WcaJ_sugtrans"/>
    <property type="match status" value="1"/>
</dbReference>
<dbReference type="PANTHER" id="PTHR30576">
    <property type="entry name" value="COLANIC BIOSYNTHESIS UDP-GLUCOSE LIPID CARRIER TRANSFERASE"/>
    <property type="match status" value="1"/>
</dbReference>
<dbReference type="AlphaFoldDB" id="A0A809S759"/>
<dbReference type="EMBL" id="AP021881">
    <property type="protein sequence ID" value="BBO99532.1"/>
    <property type="molecule type" value="Genomic_DNA"/>
</dbReference>
<keyword evidence="4 7" id="KW-0812">Transmembrane</keyword>
<evidence type="ECO:0000256" key="6">
    <source>
        <dbReference type="ARBA" id="ARBA00023136"/>
    </source>
</evidence>
<dbReference type="KEGG" id="sniv:SFSGTM_02410"/>
<evidence type="ECO:0000256" key="1">
    <source>
        <dbReference type="ARBA" id="ARBA00004141"/>
    </source>
</evidence>
<feature type="transmembrane region" description="Helical" evidence="7">
    <location>
        <begin position="81"/>
        <end position="104"/>
    </location>
</feature>
<name>A0A809S759_9PROT</name>
<dbReference type="InterPro" id="IPR017475">
    <property type="entry name" value="EPS_sugar_tfrase"/>
</dbReference>
<proteinExistence type="inferred from homology"/>